<dbReference type="SUPFAM" id="SSF52317">
    <property type="entry name" value="Class I glutamine amidotransferase-like"/>
    <property type="match status" value="1"/>
</dbReference>
<evidence type="ECO:0000313" key="9">
    <source>
        <dbReference type="EMBL" id="PLR81312.1"/>
    </source>
</evidence>
<reference evidence="9 11" key="1">
    <citation type="submission" date="2017-11" db="EMBL/GenBank/DDBJ databases">
        <title>Comparitive Functional Genomics of Dry Heat Resistant strains isolated from the Viking Spacecraft.</title>
        <authorList>
            <person name="Seuylemezian A."/>
            <person name="Cooper K."/>
            <person name="Vaishampayan P."/>
        </authorList>
    </citation>
    <scope>NUCLEOTIDE SEQUENCE [LARGE SCALE GENOMIC DNA]</scope>
    <source>
        <strain evidence="9 11">M4.6</strain>
    </source>
</reference>
<dbReference type="Gene3D" id="3.40.50.880">
    <property type="match status" value="1"/>
</dbReference>
<keyword evidence="5 8" id="KW-0378">Hydrolase</keyword>
<dbReference type="PIRSF" id="PIRSF001586">
    <property type="entry name" value="FGAM_synth_I"/>
    <property type="match status" value="1"/>
</dbReference>
<evidence type="ECO:0000313" key="10">
    <source>
        <dbReference type="EMBL" id="PLS00530.1"/>
    </source>
</evidence>
<dbReference type="PROSITE" id="PS51273">
    <property type="entry name" value="GATASE_TYPE_1"/>
    <property type="match status" value="1"/>
</dbReference>
<dbReference type="EC" id="6.3.5.3" evidence="8"/>
<name>A0A2N5GJJ7_9BACI</name>
<dbReference type="OrthoDB" id="9804441at2"/>
<sequence length="228" mass="25005">MRFAVIVFPGSNCDVDMYHAIKDELGEEAEYVWHDTESLAGYDGILLPGGFSYGDYLRSGAIARFSNVMKEVVNAAEAGKPVLGVCNGFQILLEAGLLPGAMRRNESLKFMCRPVRLKVENNKTMFSSAYGKEEIMTIPIAHGEGNYYCDEETLASLKKNNQIVFTYSGTNPNGSLEDIAGIINKKGNVLGMMPHPERAVDPLLGGADGLKLFQSIVKHWREAHVVNA</sequence>
<protein>
    <recommendedName>
        <fullName evidence="8">Phosphoribosylformylglycinamidine synthase subunit PurQ</fullName>
        <shortName evidence="8">FGAM synthase</shortName>
        <ecNumber evidence="8">6.3.5.3</ecNumber>
    </recommendedName>
    <alternativeName>
        <fullName evidence="8">Formylglycinamide ribonucleotide amidotransferase subunit I</fullName>
        <shortName evidence="8">FGAR amidotransferase I</shortName>
        <shortName evidence="8">FGAR-AT I</shortName>
    </alternativeName>
    <alternativeName>
        <fullName evidence="8">Glutaminase PurQ</fullName>
        <ecNumber evidence="8">3.5.1.2</ecNumber>
    </alternativeName>
    <alternativeName>
        <fullName evidence="8">Phosphoribosylformylglycinamidine synthase subunit I</fullName>
    </alternativeName>
</protein>
<feature type="active site" evidence="8">
    <location>
        <position position="197"/>
    </location>
</feature>
<comment type="caution">
    <text evidence="9">The sequence shown here is derived from an EMBL/GenBank/DDBJ whole genome shotgun (WGS) entry which is preliminary data.</text>
</comment>
<dbReference type="GO" id="GO:0004642">
    <property type="term" value="F:phosphoribosylformylglycinamidine synthase activity"/>
    <property type="evidence" value="ECO:0007669"/>
    <property type="project" value="UniProtKB-UniRule"/>
</dbReference>
<dbReference type="NCBIfam" id="TIGR01737">
    <property type="entry name" value="FGAM_synth_I"/>
    <property type="match status" value="1"/>
</dbReference>
<dbReference type="GO" id="GO:0004359">
    <property type="term" value="F:glutaminase activity"/>
    <property type="evidence" value="ECO:0007669"/>
    <property type="project" value="UniProtKB-EC"/>
</dbReference>
<dbReference type="InterPro" id="IPR010075">
    <property type="entry name" value="PRibForGlyAmidine_synth_PurQ"/>
</dbReference>
<keyword evidence="1 8" id="KW-0963">Cytoplasm</keyword>
<feature type="active site" evidence="8">
    <location>
        <position position="195"/>
    </location>
</feature>
<keyword evidence="6 8" id="KW-0067">ATP-binding</keyword>
<dbReference type="Pfam" id="PF13507">
    <property type="entry name" value="GATase_5"/>
    <property type="match status" value="1"/>
</dbReference>
<dbReference type="GO" id="GO:0006189">
    <property type="term" value="P:'de novo' IMP biosynthetic process"/>
    <property type="evidence" value="ECO:0007669"/>
    <property type="project" value="UniProtKB-UniRule"/>
</dbReference>
<proteinExistence type="inferred from homology"/>
<accession>A0A2N5GJJ7</accession>
<keyword evidence="3 8" id="KW-0547">Nucleotide-binding</keyword>
<evidence type="ECO:0000256" key="3">
    <source>
        <dbReference type="ARBA" id="ARBA00022741"/>
    </source>
</evidence>
<dbReference type="Proteomes" id="UP000234951">
    <property type="component" value="Unassembled WGS sequence"/>
</dbReference>
<dbReference type="SMART" id="SM01211">
    <property type="entry name" value="GATase_5"/>
    <property type="match status" value="1"/>
</dbReference>
<dbReference type="GO" id="GO:0005737">
    <property type="term" value="C:cytoplasm"/>
    <property type="evidence" value="ECO:0007669"/>
    <property type="project" value="UniProtKB-SubCell"/>
</dbReference>
<evidence type="ECO:0000256" key="2">
    <source>
        <dbReference type="ARBA" id="ARBA00022598"/>
    </source>
</evidence>
<evidence type="ECO:0000313" key="12">
    <source>
        <dbReference type="Proteomes" id="UP000235114"/>
    </source>
</evidence>
<dbReference type="RefSeq" id="WP_101578296.1">
    <property type="nucleotide sequence ID" value="NZ_PGVA01000037.1"/>
</dbReference>
<evidence type="ECO:0000313" key="11">
    <source>
        <dbReference type="Proteomes" id="UP000234951"/>
    </source>
</evidence>
<dbReference type="AlphaFoldDB" id="A0A2N5GJJ7"/>
<comment type="subunit">
    <text evidence="8">Part of the FGAM synthase complex composed of 1 PurL, 1 PurQ and 2 PurS subunits.</text>
</comment>
<dbReference type="EMBL" id="PGVA01000037">
    <property type="protein sequence ID" value="PLR81312.1"/>
    <property type="molecule type" value="Genomic_DNA"/>
</dbReference>
<evidence type="ECO:0000256" key="7">
    <source>
        <dbReference type="ARBA" id="ARBA00022962"/>
    </source>
</evidence>
<comment type="subcellular location">
    <subcellularLocation>
        <location evidence="8">Cytoplasm</location>
    </subcellularLocation>
</comment>
<dbReference type="PANTHER" id="PTHR47552">
    <property type="entry name" value="PHOSPHORIBOSYLFORMYLGLYCINAMIDINE SYNTHASE SUBUNIT PURQ"/>
    <property type="match status" value="1"/>
</dbReference>
<dbReference type="NCBIfam" id="NF002957">
    <property type="entry name" value="PRK03619.1"/>
    <property type="match status" value="1"/>
</dbReference>
<keyword evidence="12" id="KW-1185">Reference proteome</keyword>
<evidence type="ECO:0000256" key="5">
    <source>
        <dbReference type="ARBA" id="ARBA00022801"/>
    </source>
</evidence>
<dbReference type="EC" id="3.5.1.2" evidence="8"/>
<dbReference type="PANTHER" id="PTHR47552:SF1">
    <property type="entry name" value="PHOSPHORIBOSYLFORMYLGLYCINAMIDINE SYNTHASE SUBUNIT PURQ"/>
    <property type="match status" value="1"/>
</dbReference>
<dbReference type="EMBL" id="PGVD01000009">
    <property type="protein sequence ID" value="PLS00530.1"/>
    <property type="molecule type" value="Genomic_DNA"/>
</dbReference>
<comment type="catalytic activity">
    <reaction evidence="8">
        <text>L-glutamine + H2O = L-glutamate + NH4(+)</text>
        <dbReference type="Rhea" id="RHEA:15889"/>
        <dbReference type="ChEBI" id="CHEBI:15377"/>
        <dbReference type="ChEBI" id="CHEBI:28938"/>
        <dbReference type="ChEBI" id="CHEBI:29985"/>
        <dbReference type="ChEBI" id="CHEBI:58359"/>
        <dbReference type="EC" id="3.5.1.2"/>
    </reaction>
</comment>
<dbReference type="InterPro" id="IPR029062">
    <property type="entry name" value="Class_I_gatase-like"/>
</dbReference>
<feature type="active site" description="Nucleophile" evidence="8">
    <location>
        <position position="86"/>
    </location>
</feature>
<comment type="function">
    <text evidence="8">Part of the phosphoribosylformylglycinamidine synthase complex involved in the purines biosynthetic pathway. Catalyzes the ATP-dependent conversion of formylglycinamide ribonucleotide (FGAR) and glutamine to yield formylglycinamidine ribonucleotide (FGAM) and glutamate. The FGAM synthase complex is composed of three subunits. PurQ produces an ammonia molecule by converting glutamine to glutamate. PurL transfers the ammonia molecule to FGAR to form FGAM in an ATP-dependent manner. PurS interacts with PurQ and PurL and is thought to assist in the transfer of the ammonia molecule from PurQ to PurL.</text>
</comment>
<evidence type="ECO:0000256" key="8">
    <source>
        <dbReference type="HAMAP-Rule" id="MF_00421"/>
    </source>
</evidence>
<gene>
    <name evidence="8" type="primary">purQ</name>
    <name evidence="9" type="ORF">CU635_15530</name>
    <name evidence="10" type="ORF">CVD25_02565</name>
</gene>
<comment type="catalytic activity">
    <reaction evidence="8">
        <text>N(2)-formyl-N(1)-(5-phospho-beta-D-ribosyl)glycinamide + L-glutamine + ATP + H2O = 2-formamido-N(1)-(5-O-phospho-beta-D-ribosyl)acetamidine + L-glutamate + ADP + phosphate + H(+)</text>
        <dbReference type="Rhea" id="RHEA:17129"/>
        <dbReference type="ChEBI" id="CHEBI:15377"/>
        <dbReference type="ChEBI" id="CHEBI:15378"/>
        <dbReference type="ChEBI" id="CHEBI:29985"/>
        <dbReference type="ChEBI" id="CHEBI:30616"/>
        <dbReference type="ChEBI" id="CHEBI:43474"/>
        <dbReference type="ChEBI" id="CHEBI:58359"/>
        <dbReference type="ChEBI" id="CHEBI:147286"/>
        <dbReference type="ChEBI" id="CHEBI:147287"/>
        <dbReference type="ChEBI" id="CHEBI:456216"/>
        <dbReference type="EC" id="6.3.5.3"/>
    </reaction>
</comment>
<dbReference type="Proteomes" id="UP000235114">
    <property type="component" value="Unassembled WGS sequence"/>
</dbReference>
<comment type="pathway">
    <text evidence="8">Purine metabolism; IMP biosynthesis via de novo pathway; 5-amino-1-(5-phospho-D-ribosyl)imidazole from N(2)-formyl-N(1)-(5-phospho-D-ribosyl)glycinamide: step 1/2.</text>
</comment>
<organism evidence="9 11">
    <name type="scientific">Bacillus canaveralius</name>
    <dbReference type="NCBI Taxonomy" id="1403243"/>
    <lineage>
        <taxon>Bacteria</taxon>
        <taxon>Bacillati</taxon>
        <taxon>Bacillota</taxon>
        <taxon>Bacilli</taxon>
        <taxon>Bacillales</taxon>
        <taxon>Bacillaceae</taxon>
        <taxon>Bacillus</taxon>
    </lineage>
</organism>
<evidence type="ECO:0000256" key="1">
    <source>
        <dbReference type="ARBA" id="ARBA00022490"/>
    </source>
</evidence>
<keyword evidence="2 8" id="KW-0436">Ligase</keyword>
<evidence type="ECO:0000256" key="4">
    <source>
        <dbReference type="ARBA" id="ARBA00022755"/>
    </source>
</evidence>
<dbReference type="CDD" id="cd01740">
    <property type="entry name" value="GATase1_FGAR_AT"/>
    <property type="match status" value="1"/>
</dbReference>
<reference evidence="10 12" key="2">
    <citation type="submission" date="2017-12" db="EMBL/GenBank/DDBJ databases">
        <title>Comparative Functional Genomics of Dry Heat Resistant strains isolated from the Viking Spacecraft.</title>
        <authorList>
            <person name="Seuylemezian A."/>
            <person name="Cooper K."/>
            <person name="Vaishampayan P."/>
        </authorList>
    </citation>
    <scope>NUCLEOTIDE SEQUENCE [LARGE SCALE GENOMIC DNA]</scope>
    <source>
        <strain evidence="10 12">ATCC 29669</strain>
    </source>
</reference>
<keyword evidence="7 8" id="KW-0315">Glutamine amidotransferase</keyword>
<dbReference type="HAMAP" id="MF_00421">
    <property type="entry name" value="PurQ"/>
    <property type="match status" value="1"/>
</dbReference>
<dbReference type="UniPathway" id="UPA00074">
    <property type="reaction ID" value="UER00128"/>
</dbReference>
<keyword evidence="4 8" id="KW-0658">Purine biosynthesis</keyword>
<evidence type="ECO:0000256" key="6">
    <source>
        <dbReference type="ARBA" id="ARBA00022840"/>
    </source>
</evidence>
<dbReference type="GO" id="GO:0005524">
    <property type="term" value="F:ATP binding"/>
    <property type="evidence" value="ECO:0007669"/>
    <property type="project" value="UniProtKB-KW"/>
</dbReference>
<dbReference type="FunFam" id="3.40.50.880:FF:000019">
    <property type="entry name" value="Phosphoribosylformylglycinamidine synthase subunit PurQ"/>
    <property type="match status" value="1"/>
</dbReference>